<dbReference type="GO" id="GO:0005739">
    <property type="term" value="C:mitochondrion"/>
    <property type="evidence" value="ECO:0007669"/>
    <property type="project" value="GOC"/>
</dbReference>
<evidence type="ECO:0000256" key="2">
    <source>
        <dbReference type="ARBA" id="ARBA00022617"/>
    </source>
</evidence>
<evidence type="ECO:0000313" key="8">
    <source>
        <dbReference type="EMBL" id="CRG86924.1"/>
    </source>
</evidence>
<keyword evidence="3" id="KW-0812">Transmembrane</keyword>
<protein>
    <submittedName>
        <fullName evidence="8">Succinate dehydrogenase (Ubiquinone) cytochrome b subunit</fullName>
    </submittedName>
</protein>
<evidence type="ECO:0000256" key="5">
    <source>
        <dbReference type="ARBA" id="ARBA00022989"/>
    </source>
</evidence>
<dbReference type="Pfam" id="PF01127">
    <property type="entry name" value="Sdh_cyt"/>
    <property type="match status" value="1"/>
</dbReference>
<dbReference type="AlphaFoldDB" id="A0A0U1LU45"/>
<dbReference type="CDD" id="cd03499">
    <property type="entry name" value="SQR_TypeC_SdhC"/>
    <property type="match status" value="1"/>
</dbReference>
<dbReference type="GO" id="GO:0046872">
    <property type="term" value="F:metal ion binding"/>
    <property type="evidence" value="ECO:0007669"/>
    <property type="project" value="UniProtKB-KW"/>
</dbReference>
<dbReference type="InterPro" id="IPR014314">
    <property type="entry name" value="Succ_DH_cytb556"/>
</dbReference>
<dbReference type="InterPro" id="IPR000701">
    <property type="entry name" value="SuccDH_FuR_B_TM-su"/>
</dbReference>
<dbReference type="GO" id="GO:0006099">
    <property type="term" value="P:tricarboxylic acid cycle"/>
    <property type="evidence" value="ECO:0007669"/>
    <property type="project" value="InterPro"/>
</dbReference>
<dbReference type="InterPro" id="IPR034804">
    <property type="entry name" value="SQR/QFR_C/D"/>
</dbReference>
<sequence length="189" mass="20605">MLSKTVPRGHLGIRPVFMRRAAFTSTRSQSVQSIQPLNKYLNQHYSASASASATGKSKLTALEQQRLRRPVSPHLTIYKWEYQSLASILQRFSGMAFSGGLYAFATAYLIAPSFVDVDSIASAVAALPDMLKTGGKFLVAWPFAYHAMNGVKQLAWDRVIGLRDRKMIRAVARGVAGVSFVGALGLALL</sequence>
<dbReference type="SUPFAM" id="SSF81343">
    <property type="entry name" value="Fumarate reductase respiratory complex transmembrane subunits"/>
    <property type="match status" value="1"/>
</dbReference>
<keyword evidence="2" id="KW-0349">Heme</keyword>
<keyword evidence="5" id="KW-1133">Transmembrane helix</keyword>
<dbReference type="OMA" id="MISSAME"/>
<dbReference type="NCBIfam" id="TIGR02970">
    <property type="entry name" value="succ_dehyd_cytB"/>
    <property type="match status" value="1"/>
</dbReference>
<keyword evidence="6" id="KW-0408">Iron</keyword>
<proteinExistence type="predicted"/>
<dbReference type="EMBL" id="CVMT01000003">
    <property type="protein sequence ID" value="CRG86924.1"/>
    <property type="molecule type" value="Genomic_DNA"/>
</dbReference>
<dbReference type="GO" id="GO:0009055">
    <property type="term" value="F:electron transfer activity"/>
    <property type="evidence" value="ECO:0007669"/>
    <property type="project" value="InterPro"/>
</dbReference>
<dbReference type="GO" id="GO:0016020">
    <property type="term" value="C:membrane"/>
    <property type="evidence" value="ECO:0007669"/>
    <property type="project" value="UniProtKB-SubCell"/>
</dbReference>
<dbReference type="PANTHER" id="PTHR10978:SF5">
    <property type="entry name" value="SUCCINATE DEHYDROGENASE CYTOCHROME B560 SUBUNIT, MITOCHONDRIAL"/>
    <property type="match status" value="1"/>
</dbReference>
<evidence type="ECO:0000256" key="4">
    <source>
        <dbReference type="ARBA" id="ARBA00022723"/>
    </source>
</evidence>
<dbReference type="Gene3D" id="1.20.1300.10">
    <property type="entry name" value="Fumarate reductase/succinate dehydrogenase, transmembrane subunit"/>
    <property type="match status" value="1"/>
</dbReference>
<keyword evidence="4" id="KW-0479">Metal-binding</keyword>
<reference evidence="8 9" key="1">
    <citation type="submission" date="2015-04" db="EMBL/GenBank/DDBJ databases">
        <authorList>
            <person name="Syromyatnikov M.Y."/>
            <person name="Popov V.N."/>
        </authorList>
    </citation>
    <scope>NUCLEOTIDE SEQUENCE [LARGE SCALE GENOMIC DNA]</scope>
    <source>
        <strain evidence="8">WF-38-12</strain>
    </source>
</reference>
<evidence type="ECO:0000256" key="1">
    <source>
        <dbReference type="ARBA" id="ARBA00004370"/>
    </source>
</evidence>
<evidence type="ECO:0000256" key="6">
    <source>
        <dbReference type="ARBA" id="ARBA00023004"/>
    </source>
</evidence>
<evidence type="ECO:0000256" key="7">
    <source>
        <dbReference type="ARBA" id="ARBA00023136"/>
    </source>
</evidence>
<keyword evidence="9" id="KW-1185">Reference proteome</keyword>
<accession>A0A0U1LU45</accession>
<comment type="subcellular location">
    <subcellularLocation>
        <location evidence="1">Membrane</location>
    </subcellularLocation>
</comment>
<gene>
    <name evidence="8" type="ORF">PISL3812_03937</name>
</gene>
<evidence type="ECO:0000256" key="3">
    <source>
        <dbReference type="ARBA" id="ARBA00022692"/>
    </source>
</evidence>
<dbReference type="PANTHER" id="PTHR10978">
    <property type="entry name" value="SUCCINATE DEHYDROGENASE CYTOCHROME B560 SUBUNIT"/>
    <property type="match status" value="1"/>
</dbReference>
<dbReference type="STRING" id="28573.A0A0U1LU45"/>
<dbReference type="Proteomes" id="UP000054383">
    <property type="component" value="Unassembled WGS sequence"/>
</dbReference>
<keyword evidence="7" id="KW-0472">Membrane</keyword>
<organism evidence="8 9">
    <name type="scientific">Talaromyces islandicus</name>
    <name type="common">Penicillium islandicum</name>
    <dbReference type="NCBI Taxonomy" id="28573"/>
    <lineage>
        <taxon>Eukaryota</taxon>
        <taxon>Fungi</taxon>
        <taxon>Dikarya</taxon>
        <taxon>Ascomycota</taxon>
        <taxon>Pezizomycotina</taxon>
        <taxon>Eurotiomycetes</taxon>
        <taxon>Eurotiomycetidae</taxon>
        <taxon>Eurotiales</taxon>
        <taxon>Trichocomaceae</taxon>
        <taxon>Talaromyces</taxon>
        <taxon>Talaromyces sect. Islandici</taxon>
    </lineage>
</organism>
<dbReference type="OrthoDB" id="588261at2759"/>
<evidence type="ECO:0000313" key="9">
    <source>
        <dbReference type="Proteomes" id="UP000054383"/>
    </source>
</evidence>
<dbReference type="GO" id="GO:0006121">
    <property type="term" value="P:mitochondrial electron transport, succinate to ubiquinone"/>
    <property type="evidence" value="ECO:0007669"/>
    <property type="project" value="TreeGrafter"/>
</dbReference>
<keyword evidence="8" id="KW-0830">Ubiquinone</keyword>
<name>A0A0U1LU45_TALIS</name>